<feature type="compositionally biased region" description="Basic and acidic residues" evidence="1">
    <location>
        <begin position="18"/>
        <end position="32"/>
    </location>
</feature>
<proteinExistence type="predicted"/>
<dbReference type="Proteomes" id="UP000317977">
    <property type="component" value="Unassembled WGS sequence"/>
</dbReference>
<dbReference type="RefSeq" id="WP_146532291.1">
    <property type="nucleotide sequence ID" value="NZ_SJPX01000001.1"/>
</dbReference>
<dbReference type="EMBL" id="SJPX01000001">
    <property type="protein sequence ID" value="TWU57378.1"/>
    <property type="molecule type" value="Genomic_DNA"/>
</dbReference>
<feature type="region of interest" description="Disordered" evidence="1">
    <location>
        <begin position="213"/>
        <end position="239"/>
    </location>
</feature>
<keyword evidence="3" id="KW-1185">Reference proteome</keyword>
<evidence type="ECO:0000256" key="1">
    <source>
        <dbReference type="SAM" id="MobiDB-lite"/>
    </source>
</evidence>
<comment type="caution">
    <text evidence="2">The sequence shown here is derived from an EMBL/GenBank/DDBJ whole genome shotgun (WGS) entry which is preliminary data.</text>
</comment>
<dbReference type="OrthoDB" id="289429at2"/>
<accession>A0A5C6F7L4</accession>
<sequence length="239" mass="26427">MAAKEQQRQKKLAKKRSKELARKKTQAREKNRMTSFAGQFEAGLAGPIERCLVAEGLFDSPSKFGSVLVSRRMPDGRLCVVRFLIDGLCLGVKNANSFFCFPSQLNSTIESGPEDMVAVTPAAAKKMIEQAIAFAAKFDLQPAPFYAKVAAIFDGIDSSECESEFEFGRDGQPVFVTGPYDTDQRIGEIVDKLERTAGKDNYVVEYDEGYGLEDEMDGTSWSDDPELDADIDEDVVDYP</sequence>
<gene>
    <name evidence="2" type="ORF">Poly59_02850</name>
</gene>
<evidence type="ECO:0000313" key="2">
    <source>
        <dbReference type="EMBL" id="TWU57378.1"/>
    </source>
</evidence>
<dbReference type="AlphaFoldDB" id="A0A5C6F7L4"/>
<protein>
    <submittedName>
        <fullName evidence="2">Uncharacterized protein</fullName>
    </submittedName>
</protein>
<evidence type="ECO:0000313" key="3">
    <source>
        <dbReference type="Proteomes" id="UP000317977"/>
    </source>
</evidence>
<feature type="region of interest" description="Disordered" evidence="1">
    <location>
        <begin position="1"/>
        <end position="32"/>
    </location>
</feature>
<reference evidence="2 3" key="1">
    <citation type="submission" date="2019-02" db="EMBL/GenBank/DDBJ databases">
        <title>Deep-cultivation of Planctomycetes and their phenomic and genomic characterization uncovers novel biology.</title>
        <authorList>
            <person name="Wiegand S."/>
            <person name="Jogler M."/>
            <person name="Boedeker C."/>
            <person name="Pinto D."/>
            <person name="Vollmers J."/>
            <person name="Rivas-Marin E."/>
            <person name="Kohn T."/>
            <person name="Peeters S.H."/>
            <person name="Heuer A."/>
            <person name="Rast P."/>
            <person name="Oberbeckmann S."/>
            <person name="Bunk B."/>
            <person name="Jeske O."/>
            <person name="Meyerdierks A."/>
            <person name="Storesund J.E."/>
            <person name="Kallscheuer N."/>
            <person name="Luecker S."/>
            <person name="Lage O.M."/>
            <person name="Pohl T."/>
            <person name="Merkel B.J."/>
            <person name="Hornburger P."/>
            <person name="Mueller R.-W."/>
            <person name="Bruemmer F."/>
            <person name="Labrenz M."/>
            <person name="Spormann A.M."/>
            <person name="Op Den Camp H."/>
            <person name="Overmann J."/>
            <person name="Amann R."/>
            <person name="Jetten M.S.M."/>
            <person name="Mascher T."/>
            <person name="Medema M.H."/>
            <person name="Devos D.P."/>
            <person name="Kaster A.-K."/>
            <person name="Ovreas L."/>
            <person name="Rohde M."/>
            <person name="Galperin M.Y."/>
            <person name="Jogler C."/>
        </authorList>
    </citation>
    <scope>NUCLEOTIDE SEQUENCE [LARGE SCALE GENOMIC DNA]</scope>
    <source>
        <strain evidence="2 3">Poly59</strain>
    </source>
</reference>
<organism evidence="2 3">
    <name type="scientific">Rubripirellula reticaptiva</name>
    <dbReference type="NCBI Taxonomy" id="2528013"/>
    <lineage>
        <taxon>Bacteria</taxon>
        <taxon>Pseudomonadati</taxon>
        <taxon>Planctomycetota</taxon>
        <taxon>Planctomycetia</taxon>
        <taxon>Pirellulales</taxon>
        <taxon>Pirellulaceae</taxon>
        <taxon>Rubripirellula</taxon>
    </lineage>
</organism>
<name>A0A5C6F7L4_9BACT</name>